<dbReference type="InterPro" id="IPR046342">
    <property type="entry name" value="CBS_dom_sf"/>
</dbReference>
<feature type="domain" description="CBS" evidence="3">
    <location>
        <begin position="74"/>
        <end position="130"/>
    </location>
</feature>
<evidence type="ECO:0000313" key="4">
    <source>
        <dbReference type="EMBL" id="HIR57953.1"/>
    </source>
</evidence>
<dbReference type="SUPFAM" id="SSF54631">
    <property type="entry name" value="CBS-domain pair"/>
    <property type="match status" value="1"/>
</dbReference>
<evidence type="ECO:0000259" key="3">
    <source>
        <dbReference type="PROSITE" id="PS51371"/>
    </source>
</evidence>
<sequence length="140" mass="15045">MQGKVKDIMSSNVVSVLPGQSAAEAARVMEQYNVGSVPVVSGGVLRGILTDRDIVLRCVAAGNDPERTRTADIMTKEVMFLTPSQSARDAVEMMEIEQVRRLPVVENGIVQGVVSAADMVRWFGPEAVGLIDRISGDTTK</sequence>
<evidence type="ECO:0000256" key="2">
    <source>
        <dbReference type="PROSITE-ProRule" id="PRU00703"/>
    </source>
</evidence>
<dbReference type="AlphaFoldDB" id="A0A9D1J237"/>
<proteinExistence type="predicted"/>
<dbReference type="InterPro" id="IPR000644">
    <property type="entry name" value="CBS_dom"/>
</dbReference>
<dbReference type="Proteomes" id="UP000886785">
    <property type="component" value="Unassembled WGS sequence"/>
</dbReference>
<dbReference type="SMART" id="SM00116">
    <property type="entry name" value="CBS"/>
    <property type="match status" value="2"/>
</dbReference>
<dbReference type="InterPro" id="IPR051257">
    <property type="entry name" value="Diverse_CBS-Domain"/>
</dbReference>
<feature type="domain" description="CBS" evidence="3">
    <location>
        <begin position="9"/>
        <end position="66"/>
    </location>
</feature>
<reference evidence="4" key="2">
    <citation type="journal article" date="2021" name="PeerJ">
        <title>Extensive microbial diversity within the chicken gut microbiome revealed by metagenomics and culture.</title>
        <authorList>
            <person name="Gilroy R."/>
            <person name="Ravi A."/>
            <person name="Getino M."/>
            <person name="Pursley I."/>
            <person name="Horton D.L."/>
            <person name="Alikhan N.F."/>
            <person name="Baker D."/>
            <person name="Gharbi K."/>
            <person name="Hall N."/>
            <person name="Watson M."/>
            <person name="Adriaenssens E.M."/>
            <person name="Foster-Nyarko E."/>
            <person name="Jarju S."/>
            <person name="Secka A."/>
            <person name="Antonio M."/>
            <person name="Oren A."/>
            <person name="Chaudhuri R.R."/>
            <person name="La Ragione R."/>
            <person name="Hildebrand F."/>
            <person name="Pallen M.J."/>
        </authorList>
    </citation>
    <scope>NUCLEOTIDE SEQUENCE</scope>
    <source>
        <strain evidence="4">ChiSjej1B19-7085</strain>
    </source>
</reference>
<evidence type="ECO:0000313" key="5">
    <source>
        <dbReference type="Proteomes" id="UP000886785"/>
    </source>
</evidence>
<dbReference type="Pfam" id="PF00571">
    <property type="entry name" value="CBS"/>
    <property type="match status" value="2"/>
</dbReference>
<dbReference type="PANTHER" id="PTHR43080:SF2">
    <property type="entry name" value="CBS DOMAIN-CONTAINING PROTEIN"/>
    <property type="match status" value="1"/>
</dbReference>
<dbReference type="EMBL" id="DVHF01000120">
    <property type="protein sequence ID" value="HIR57953.1"/>
    <property type="molecule type" value="Genomic_DNA"/>
</dbReference>
<protein>
    <submittedName>
        <fullName evidence="4">CBS domain-containing protein</fullName>
    </submittedName>
</protein>
<evidence type="ECO:0000256" key="1">
    <source>
        <dbReference type="ARBA" id="ARBA00023122"/>
    </source>
</evidence>
<dbReference type="Gene3D" id="3.10.580.10">
    <property type="entry name" value="CBS-domain"/>
    <property type="match status" value="1"/>
</dbReference>
<organism evidence="4 5">
    <name type="scientific">Candidatus Gallacutalibacter pullicola</name>
    <dbReference type="NCBI Taxonomy" id="2840830"/>
    <lineage>
        <taxon>Bacteria</taxon>
        <taxon>Bacillati</taxon>
        <taxon>Bacillota</taxon>
        <taxon>Clostridia</taxon>
        <taxon>Eubacteriales</taxon>
        <taxon>Candidatus Gallacutalibacter</taxon>
    </lineage>
</organism>
<keyword evidence="1 2" id="KW-0129">CBS domain</keyword>
<reference evidence="4" key="1">
    <citation type="submission" date="2020-10" db="EMBL/GenBank/DDBJ databases">
        <authorList>
            <person name="Gilroy R."/>
        </authorList>
    </citation>
    <scope>NUCLEOTIDE SEQUENCE</scope>
    <source>
        <strain evidence="4">ChiSjej1B19-7085</strain>
    </source>
</reference>
<accession>A0A9D1J237</accession>
<dbReference type="PANTHER" id="PTHR43080">
    <property type="entry name" value="CBS DOMAIN-CONTAINING PROTEIN CBSX3, MITOCHONDRIAL"/>
    <property type="match status" value="1"/>
</dbReference>
<dbReference type="PROSITE" id="PS51371">
    <property type="entry name" value="CBS"/>
    <property type="match status" value="2"/>
</dbReference>
<gene>
    <name evidence="4" type="ORF">IAA54_09815</name>
</gene>
<name>A0A9D1J237_9FIRM</name>
<comment type="caution">
    <text evidence="4">The sequence shown here is derived from an EMBL/GenBank/DDBJ whole genome shotgun (WGS) entry which is preliminary data.</text>
</comment>